<dbReference type="OrthoDB" id="420380at2759"/>
<keyword evidence="2" id="KW-0847">Vitamin C</keyword>
<dbReference type="InterPro" id="IPR005123">
    <property type="entry name" value="Oxoglu/Fe-dep_dioxygenase_dom"/>
</dbReference>
<dbReference type="GO" id="GO:0004656">
    <property type="term" value="F:procollagen-proline 4-dioxygenase activity"/>
    <property type="evidence" value="ECO:0007669"/>
    <property type="project" value="TreeGrafter"/>
</dbReference>
<dbReference type="GO" id="GO:0031418">
    <property type="term" value="F:L-ascorbic acid binding"/>
    <property type="evidence" value="ECO:0007669"/>
    <property type="project" value="UniProtKB-KW"/>
</dbReference>
<dbReference type="Pfam" id="PF13640">
    <property type="entry name" value="2OG-FeII_Oxy_3"/>
    <property type="match status" value="1"/>
</dbReference>
<evidence type="ECO:0000256" key="2">
    <source>
        <dbReference type="ARBA" id="ARBA00022896"/>
    </source>
</evidence>
<protein>
    <recommendedName>
        <fullName evidence="5">Fe2OG dioxygenase domain-containing protein</fullName>
    </recommendedName>
</protein>
<evidence type="ECO:0000313" key="7">
    <source>
        <dbReference type="Proteomes" id="UP000828390"/>
    </source>
</evidence>
<keyword evidence="1 4" id="KW-0479">Metal-binding</keyword>
<dbReference type="PANTHER" id="PTHR10869:SF246">
    <property type="entry name" value="TRANSMEMBRANE PROLYL 4-HYDROXYLASE"/>
    <property type="match status" value="1"/>
</dbReference>
<evidence type="ECO:0000256" key="4">
    <source>
        <dbReference type="RuleBase" id="RU003682"/>
    </source>
</evidence>
<keyword evidence="3 4" id="KW-0408">Iron</keyword>
<accession>A0A9D3YUR8</accession>
<keyword evidence="4" id="KW-0560">Oxidoreductase</keyword>
<evidence type="ECO:0000259" key="5">
    <source>
        <dbReference type="PROSITE" id="PS51471"/>
    </source>
</evidence>
<dbReference type="AlphaFoldDB" id="A0A9D3YUR8"/>
<feature type="domain" description="Fe2OG dioxygenase" evidence="5">
    <location>
        <begin position="30"/>
        <end position="186"/>
    </location>
</feature>
<proteinExistence type="inferred from homology"/>
<evidence type="ECO:0000313" key="6">
    <source>
        <dbReference type="EMBL" id="KAH3706134.1"/>
    </source>
</evidence>
<comment type="similarity">
    <text evidence="4">Belongs to the iron/ascorbate-dependent oxidoreductase family.</text>
</comment>
<dbReference type="Proteomes" id="UP000828390">
    <property type="component" value="Unassembled WGS sequence"/>
</dbReference>
<dbReference type="GO" id="GO:0046872">
    <property type="term" value="F:metal ion binding"/>
    <property type="evidence" value="ECO:0007669"/>
    <property type="project" value="UniProtKB-KW"/>
</dbReference>
<dbReference type="EMBL" id="JAIWYP010000014">
    <property type="protein sequence ID" value="KAH3706134.1"/>
    <property type="molecule type" value="Genomic_DNA"/>
</dbReference>
<evidence type="ECO:0000256" key="3">
    <source>
        <dbReference type="ARBA" id="ARBA00023004"/>
    </source>
</evidence>
<comment type="caution">
    <text evidence="6">The sequence shown here is derived from an EMBL/GenBank/DDBJ whole genome shotgun (WGS) entry which is preliminary data.</text>
</comment>
<sequence length="201" mass="23027">MTANEQNVEFLTNLQTKVATLLGVPVEVIKYSQPLTISQYWPGGYYHAHLDSSFSPRSKPCCFQTECPSINGTDIDSIECCQLCRVATVLHYLEDVDEGGETAFVFADKPLSHIHKTMETEEWSNLSKNCEQAALRIKPKKGTTILWYNHFLDRRGYLSAVDQRSHHGGCDVKRGIKYIATNWVQTPFYRYRLLPSKYLKK</sequence>
<name>A0A9D3YUR8_DREPO</name>
<gene>
    <name evidence="6" type="ORF">DPMN_065514</name>
</gene>
<reference evidence="6" key="1">
    <citation type="journal article" date="2019" name="bioRxiv">
        <title>The Genome of the Zebra Mussel, Dreissena polymorpha: A Resource for Invasive Species Research.</title>
        <authorList>
            <person name="McCartney M.A."/>
            <person name="Auch B."/>
            <person name="Kono T."/>
            <person name="Mallez S."/>
            <person name="Zhang Y."/>
            <person name="Obille A."/>
            <person name="Becker A."/>
            <person name="Abrahante J.E."/>
            <person name="Garbe J."/>
            <person name="Badalamenti J.P."/>
            <person name="Herman A."/>
            <person name="Mangelson H."/>
            <person name="Liachko I."/>
            <person name="Sullivan S."/>
            <person name="Sone E.D."/>
            <person name="Koren S."/>
            <person name="Silverstein K.A.T."/>
            <person name="Beckman K.B."/>
            <person name="Gohl D.M."/>
        </authorList>
    </citation>
    <scope>NUCLEOTIDE SEQUENCE</scope>
    <source>
        <strain evidence="6">Duluth1</strain>
        <tissue evidence="6">Whole animal</tissue>
    </source>
</reference>
<dbReference type="PROSITE" id="PS51471">
    <property type="entry name" value="FE2OG_OXY"/>
    <property type="match status" value="1"/>
</dbReference>
<dbReference type="InterPro" id="IPR045054">
    <property type="entry name" value="P4HA-like"/>
</dbReference>
<evidence type="ECO:0000256" key="1">
    <source>
        <dbReference type="ARBA" id="ARBA00022723"/>
    </source>
</evidence>
<dbReference type="PANTHER" id="PTHR10869">
    <property type="entry name" value="PROLYL 4-HYDROXYLASE ALPHA SUBUNIT"/>
    <property type="match status" value="1"/>
</dbReference>
<reference evidence="6" key="2">
    <citation type="submission" date="2020-11" db="EMBL/GenBank/DDBJ databases">
        <authorList>
            <person name="McCartney M.A."/>
            <person name="Auch B."/>
            <person name="Kono T."/>
            <person name="Mallez S."/>
            <person name="Becker A."/>
            <person name="Gohl D.M."/>
            <person name="Silverstein K.A.T."/>
            <person name="Koren S."/>
            <person name="Bechman K.B."/>
            <person name="Herman A."/>
            <person name="Abrahante J.E."/>
            <person name="Garbe J."/>
        </authorList>
    </citation>
    <scope>NUCLEOTIDE SEQUENCE</scope>
    <source>
        <strain evidence="6">Duluth1</strain>
        <tissue evidence="6">Whole animal</tissue>
    </source>
</reference>
<organism evidence="6 7">
    <name type="scientific">Dreissena polymorpha</name>
    <name type="common">Zebra mussel</name>
    <name type="synonym">Mytilus polymorpha</name>
    <dbReference type="NCBI Taxonomy" id="45954"/>
    <lineage>
        <taxon>Eukaryota</taxon>
        <taxon>Metazoa</taxon>
        <taxon>Spiralia</taxon>
        <taxon>Lophotrochozoa</taxon>
        <taxon>Mollusca</taxon>
        <taxon>Bivalvia</taxon>
        <taxon>Autobranchia</taxon>
        <taxon>Heteroconchia</taxon>
        <taxon>Euheterodonta</taxon>
        <taxon>Imparidentia</taxon>
        <taxon>Neoheterodontei</taxon>
        <taxon>Myida</taxon>
        <taxon>Dreissenoidea</taxon>
        <taxon>Dreissenidae</taxon>
        <taxon>Dreissena</taxon>
    </lineage>
</organism>
<dbReference type="InterPro" id="IPR044862">
    <property type="entry name" value="Pro_4_hyd_alph_FE2OG_OXY"/>
</dbReference>
<keyword evidence="7" id="KW-1185">Reference proteome</keyword>
<dbReference type="Gene3D" id="2.60.120.620">
    <property type="entry name" value="q2cbj1_9rhob like domain"/>
    <property type="match status" value="1"/>
</dbReference>
<dbReference type="GO" id="GO:0005783">
    <property type="term" value="C:endoplasmic reticulum"/>
    <property type="evidence" value="ECO:0007669"/>
    <property type="project" value="TreeGrafter"/>
</dbReference>